<evidence type="ECO:0008006" key="8">
    <source>
        <dbReference type="Google" id="ProtNLM"/>
    </source>
</evidence>
<evidence type="ECO:0000256" key="5">
    <source>
        <dbReference type="SAM" id="Phobius"/>
    </source>
</evidence>
<accession>A0A1G6HSW6</accession>
<keyword evidence="3 5" id="KW-1133">Transmembrane helix</keyword>
<sequence>MSEVDFYGVYVPVLLIQVALAYILYLISSRWVDRLEQRGWILYPNIFYLCWYVVCLFVVHAIYQFFLH</sequence>
<evidence type="ECO:0000256" key="1">
    <source>
        <dbReference type="ARBA" id="ARBA00022475"/>
    </source>
</evidence>
<organism evidence="6 7">
    <name type="scientific">Acinetobacter marinus</name>
    <dbReference type="NCBI Taxonomy" id="281375"/>
    <lineage>
        <taxon>Bacteria</taxon>
        <taxon>Pseudomonadati</taxon>
        <taxon>Pseudomonadota</taxon>
        <taxon>Gammaproteobacteria</taxon>
        <taxon>Moraxellales</taxon>
        <taxon>Moraxellaceae</taxon>
        <taxon>Acinetobacter</taxon>
    </lineage>
</organism>
<dbReference type="Pfam" id="PF07869">
    <property type="entry name" value="DUF1656"/>
    <property type="match status" value="1"/>
</dbReference>
<proteinExistence type="predicted"/>
<protein>
    <recommendedName>
        <fullName evidence="8">DUF1656 domain-containing protein</fullName>
    </recommendedName>
</protein>
<gene>
    <name evidence="6" type="ORF">SAMN05421749_102482</name>
</gene>
<dbReference type="Proteomes" id="UP000242317">
    <property type="component" value="Unassembled WGS sequence"/>
</dbReference>
<evidence type="ECO:0000256" key="2">
    <source>
        <dbReference type="ARBA" id="ARBA00022692"/>
    </source>
</evidence>
<dbReference type="InterPro" id="IPR012451">
    <property type="entry name" value="DUF1656"/>
</dbReference>
<evidence type="ECO:0000313" key="6">
    <source>
        <dbReference type="EMBL" id="SDB97310.1"/>
    </source>
</evidence>
<evidence type="ECO:0000313" key="7">
    <source>
        <dbReference type="Proteomes" id="UP000242317"/>
    </source>
</evidence>
<dbReference type="EMBL" id="FMYK01000002">
    <property type="protein sequence ID" value="SDB97310.1"/>
    <property type="molecule type" value="Genomic_DNA"/>
</dbReference>
<dbReference type="OrthoDB" id="6695501at2"/>
<evidence type="ECO:0000256" key="3">
    <source>
        <dbReference type="ARBA" id="ARBA00022989"/>
    </source>
</evidence>
<keyword evidence="1" id="KW-1003">Cell membrane</keyword>
<evidence type="ECO:0000256" key="4">
    <source>
        <dbReference type="ARBA" id="ARBA00023136"/>
    </source>
</evidence>
<dbReference type="AlphaFoldDB" id="A0A1G6HSW6"/>
<keyword evidence="2 5" id="KW-0812">Transmembrane</keyword>
<name>A0A1G6HSW6_9GAMM</name>
<keyword evidence="7" id="KW-1185">Reference proteome</keyword>
<dbReference type="RefSeq" id="WP_092617255.1">
    <property type="nucleotide sequence ID" value="NZ_FMYK01000002.1"/>
</dbReference>
<feature type="transmembrane region" description="Helical" evidence="5">
    <location>
        <begin position="46"/>
        <end position="66"/>
    </location>
</feature>
<feature type="transmembrane region" description="Helical" evidence="5">
    <location>
        <begin position="6"/>
        <end position="25"/>
    </location>
</feature>
<reference evidence="7" key="1">
    <citation type="submission" date="2016-09" db="EMBL/GenBank/DDBJ databases">
        <authorList>
            <person name="Varghese N."/>
            <person name="Submissions S."/>
        </authorList>
    </citation>
    <scope>NUCLEOTIDE SEQUENCE [LARGE SCALE GENOMIC DNA]</scope>
    <source>
        <strain evidence="7">ANC 3699</strain>
    </source>
</reference>
<keyword evidence="4 5" id="KW-0472">Membrane</keyword>